<dbReference type="Proteomes" id="UP000243459">
    <property type="component" value="Chromosome 7"/>
</dbReference>
<accession>A0A5P1E9Q8</accession>
<dbReference type="EMBL" id="CM007387">
    <property type="protein sequence ID" value="ONK62582.1"/>
    <property type="molecule type" value="Genomic_DNA"/>
</dbReference>
<sequence length="81" mass="9501">MVVQLLLESEGLAVWSDECFWLEGIGTAFTKLCRLGVIMAVKLKQPMRKEQNVAGINMRRNHLWPFDWLKKQLFEKPEPEQ</sequence>
<reference evidence="2" key="1">
    <citation type="journal article" date="2017" name="Nat. Commun.">
        <title>The asparagus genome sheds light on the origin and evolution of a young Y chromosome.</title>
        <authorList>
            <person name="Harkess A."/>
            <person name="Zhou J."/>
            <person name="Xu C."/>
            <person name="Bowers J.E."/>
            <person name="Van der Hulst R."/>
            <person name="Ayyampalayam S."/>
            <person name="Mercati F."/>
            <person name="Riccardi P."/>
            <person name="McKain M.R."/>
            <person name="Kakrana A."/>
            <person name="Tang H."/>
            <person name="Ray J."/>
            <person name="Groenendijk J."/>
            <person name="Arikit S."/>
            <person name="Mathioni S.M."/>
            <person name="Nakano M."/>
            <person name="Shan H."/>
            <person name="Telgmann-Rauber A."/>
            <person name="Kanno A."/>
            <person name="Yue Z."/>
            <person name="Chen H."/>
            <person name="Li W."/>
            <person name="Chen Y."/>
            <person name="Xu X."/>
            <person name="Zhang Y."/>
            <person name="Luo S."/>
            <person name="Chen H."/>
            <person name="Gao J."/>
            <person name="Mao Z."/>
            <person name="Pires J.C."/>
            <person name="Luo M."/>
            <person name="Kudrna D."/>
            <person name="Wing R.A."/>
            <person name="Meyers B.C."/>
            <person name="Yi K."/>
            <person name="Kong H."/>
            <person name="Lavrijsen P."/>
            <person name="Sunseri F."/>
            <person name="Falavigna A."/>
            <person name="Ye Y."/>
            <person name="Leebens-Mack J.H."/>
            <person name="Chen G."/>
        </authorList>
    </citation>
    <scope>NUCLEOTIDE SEQUENCE [LARGE SCALE GENOMIC DNA]</scope>
    <source>
        <strain evidence="2">cv. DH0086</strain>
    </source>
</reference>
<organism evidence="1 2">
    <name type="scientific">Asparagus officinalis</name>
    <name type="common">Garden asparagus</name>
    <dbReference type="NCBI Taxonomy" id="4686"/>
    <lineage>
        <taxon>Eukaryota</taxon>
        <taxon>Viridiplantae</taxon>
        <taxon>Streptophyta</taxon>
        <taxon>Embryophyta</taxon>
        <taxon>Tracheophyta</taxon>
        <taxon>Spermatophyta</taxon>
        <taxon>Magnoliopsida</taxon>
        <taxon>Liliopsida</taxon>
        <taxon>Asparagales</taxon>
        <taxon>Asparagaceae</taxon>
        <taxon>Asparagoideae</taxon>
        <taxon>Asparagus</taxon>
    </lineage>
</organism>
<keyword evidence="2" id="KW-1185">Reference proteome</keyword>
<gene>
    <name evidence="1" type="ORF">A4U43_C07F5610</name>
</gene>
<name>A0A5P1E9Q8_ASPOF</name>
<evidence type="ECO:0000313" key="1">
    <source>
        <dbReference type="EMBL" id="ONK62582.1"/>
    </source>
</evidence>
<evidence type="ECO:0000313" key="2">
    <source>
        <dbReference type="Proteomes" id="UP000243459"/>
    </source>
</evidence>
<protein>
    <submittedName>
        <fullName evidence="1">Uncharacterized protein</fullName>
    </submittedName>
</protein>
<proteinExistence type="predicted"/>
<dbReference type="Gramene" id="ONK62582">
    <property type="protein sequence ID" value="ONK62582"/>
    <property type="gene ID" value="A4U43_C07F5610"/>
</dbReference>
<dbReference type="AlphaFoldDB" id="A0A5P1E9Q8"/>